<comment type="subcellular location">
    <subcellularLocation>
        <location evidence="2">Cytoplasm</location>
    </subcellularLocation>
    <subcellularLocation>
        <location evidence="1">Mitochondrion outer membrane</location>
    </subcellularLocation>
</comment>
<dbReference type="Pfam" id="PF06393">
    <property type="entry name" value="BID"/>
    <property type="match status" value="1"/>
</dbReference>
<evidence type="ECO:0000256" key="3">
    <source>
        <dbReference type="ARBA" id="ARBA00015802"/>
    </source>
</evidence>
<dbReference type="EMBL" id="HADW01000297">
    <property type="protein sequence ID" value="SBP01697.1"/>
    <property type="molecule type" value="Transcribed_RNA"/>
</dbReference>
<protein>
    <recommendedName>
        <fullName evidence="3">BH3-interacting domain death agonist</fullName>
    </recommendedName>
</protein>
<keyword evidence="5" id="KW-0053">Apoptosis</keyword>
<dbReference type="SUPFAM" id="SSF56854">
    <property type="entry name" value="Bcl-2 inhibitors of programmed cell death"/>
    <property type="match status" value="1"/>
</dbReference>
<keyword evidence="6" id="KW-1000">Mitochondrion outer membrane</keyword>
<keyword evidence="4" id="KW-0963">Cytoplasm</keyword>
<dbReference type="AlphaFoldDB" id="A0A1A7W6V0"/>
<evidence type="ECO:0000256" key="5">
    <source>
        <dbReference type="ARBA" id="ARBA00022703"/>
    </source>
</evidence>
<organism evidence="9">
    <name type="scientific">Iconisemion striatum</name>
    <dbReference type="NCBI Taxonomy" id="60296"/>
    <lineage>
        <taxon>Eukaryota</taxon>
        <taxon>Metazoa</taxon>
        <taxon>Chordata</taxon>
        <taxon>Craniata</taxon>
        <taxon>Vertebrata</taxon>
        <taxon>Euteleostomi</taxon>
        <taxon>Actinopterygii</taxon>
        <taxon>Neopterygii</taxon>
        <taxon>Teleostei</taxon>
        <taxon>Neoteleostei</taxon>
        <taxon>Acanthomorphata</taxon>
        <taxon>Ovalentaria</taxon>
        <taxon>Atherinomorphae</taxon>
        <taxon>Cyprinodontiformes</taxon>
        <taxon>Nothobranchiidae</taxon>
        <taxon>Iconisemion</taxon>
    </lineage>
</organism>
<sequence>MDNSGNLANSQDAALVIVAFLQADCRDQFYRKELISLCNELAVEWDINRNEHKINTQDYGELETDGHLPGSIRLSIDDIQPQVDLQPLVAGHVGEVIDFQAVAEGLREIAAQFEHNVVTQATQNLSRKISRSPSEHWKDHLTDEVNQLMKRGVFLEHLHQERVIMALTLTLMKGICVQTPQLLRILFTTVHQFVSYAGSR</sequence>
<name>A0A1A7W6V0_9TELE</name>
<dbReference type="GO" id="GO:0090200">
    <property type="term" value="P:positive regulation of release of cytochrome c from mitochondria"/>
    <property type="evidence" value="ECO:0007669"/>
    <property type="project" value="TreeGrafter"/>
</dbReference>
<accession>A0A1A7W6V0</accession>
<evidence type="ECO:0000256" key="8">
    <source>
        <dbReference type="ARBA" id="ARBA00023136"/>
    </source>
</evidence>
<dbReference type="InterPro" id="IPR010479">
    <property type="entry name" value="BID"/>
</dbReference>
<gene>
    <name evidence="9" type="primary">BIDA</name>
</gene>
<dbReference type="GO" id="GO:2001238">
    <property type="term" value="P:positive regulation of extrinsic apoptotic signaling pathway"/>
    <property type="evidence" value="ECO:0007669"/>
    <property type="project" value="TreeGrafter"/>
</dbReference>
<dbReference type="InterPro" id="IPR036834">
    <property type="entry name" value="Bcl-2-like_sf"/>
</dbReference>
<evidence type="ECO:0000256" key="1">
    <source>
        <dbReference type="ARBA" id="ARBA00004294"/>
    </source>
</evidence>
<reference evidence="9" key="2">
    <citation type="submission" date="2016-06" db="EMBL/GenBank/DDBJ databases">
        <title>The genome of a short-lived fish provides insights into sex chromosome evolution and the genetic control of aging.</title>
        <authorList>
            <person name="Reichwald K."/>
            <person name="Felder M."/>
            <person name="Petzold A."/>
            <person name="Koch P."/>
            <person name="Groth M."/>
            <person name="Platzer M."/>
        </authorList>
    </citation>
    <scope>NUCLEOTIDE SEQUENCE</scope>
    <source>
        <tissue evidence="9">Brain</tissue>
    </source>
</reference>
<evidence type="ECO:0000313" key="9">
    <source>
        <dbReference type="EMBL" id="SBP01697.1"/>
    </source>
</evidence>
<keyword evidence="7" id="KW-0496">Mitochondrion</keyword>
<dbReference type="GO" id="GO:0005741">
    <property type="term" value="C:mitochondrial outer membrane"/>
    <property type="evidence" value="ECO:0007669"/>
    <property type="project" value="UniProtKB-SubCell"/>
</dbReference>
<keyword evidence="8" id="KW-0472">Membrane</keyword>
<dbReference type="GO" id="GO:2001244">
    <property type="term" value="P:positive regulation of intrinsic apoptotic signaling pathway"/>
    <property type="evidence" value="ECO:0007669"/>
    <property type="project" value="TreeGrafter"/>
</dbReference>
<dbReference type="GO" id="GO:0008637">
    <property type="term" value="P:apoptotic mitochondrial changes"/>
    <property type="evidence" value="ECO:0007669"/>
    <property type="project" value="TreeGrafter"/>
</dbReference>
<evidence type="ECO:0000256" key="2">
    <source>
        <dbReference type="ARBA" id="ARBA00004496"/>
    </source>
</evidence>
<dbReference type="Gene3D" id="1.10.437.10">
    <property type="entry name" value="Blc2-like"/>
    <property type="match status" value="1"/>
</dbReference>
<evidence type="ECO:0000256" key="6">
    <source>
        <dbReference type="ARBA" id="ARBA00022787"/>
    </source>
</evidence>
<proteinExistence type="predicted"/>
<reference evidence="9" key="1">
    <citation type="submission" date="2016-05" db="EMBL/GenBank/DDBJ databases">
        <authorList>
            <person name="Lavstsen T."/>
            <person name="Jespersen J.S."/>
        </authorList>
    </citation>
    <scope>NUCLEOTIDE SEQUENCE</scope>
    <source>
        <tissue evidence="9">Brain</tissue>
    </source>
</reference>
<evidence type="ECO:0000256" key="4">
    <source>
        <dbReference type="ARBA" id="ARBA00022490"/>
    </source>
</evidence>
<dbReference type="PANTHER" id="PTHR35447">
    <property type="entry name" value="BH3-INTERACTING DOMAIN DEATH AGONIST"/>
    <property type="match status" value="1"/>
</dbReference>
<evidence type="ECO:0000256" key="7">
    <source>
        <dbReference type="ARBA" id="ARBA00023128"/>
    </source>
</evidence>
<dbReference type="GO" id="GO:0005829">
    <property type="term" value="C:cytosol"/>
    <property type="evidence" value="ECO:0007669"/>
    <property type="project" value="TreeGrafter"/>
</dbReference>
<dbReference type="PANTHER" id="PTHR35447:SF1">
    <property type="entry name" value="BH3-INTERACTING DOMAIN DEATH AGONIST"/>
    <property type="match status" value="1"/>
</dbReference>